<evidence type="ECO:0000256" key="7">
    <source>
        <dbReference type="ARBA" id="ARBA00022946"/>
    </source>
</evidence>
<dbReference type="Gene3D" id="3.40.50.300">
    <property type="entry name" value="P-loop containing nucleotide triphosphate hydrolases"/>
    <property type="match status" value="1"/>
</dbReference>
<dbReference type="Pfam" id="PF00664">
    <property type="entry name" value="ABC_membrane"/>
    <property type="match status" value="1"/>
</dbReference>
<evidence type="ECO:0000256" key="9">
    <source>
        <dbReference type="ARBA" id="ARBA00023128"/>
    </source>
</evidence>
<dbReference type="OrthoDB" id="6500128at2759"/>
<dbReference type="Gene3D" id="1.20.1560.10">
    <property type="entry name" value="ABC transporter type 1, transmembrane domain"/>
    <property type="match status" value="1"/>
</dbReference>
<dbReference type="InterPro" id="IPR011527">
    <property type="entry name" value="ABC1_TM_dom"/>
</dbReference>
<keyword evidence="7" id="KW-0809">Transit peptide</keyword>
<accession>A0A1R1PZ38</accession>
<dbReference type="InterPro" id="IPR017871">
    <property type="entry name" value="ABC_transporter-like_CS"/>
</dbReference>
<evidence type="ECO:0000256" key="1">
    <source>
        <dbReference type="ARBA" id="ARBA00004141"/>
    </source>
</evidence>
<feature type="transmembrane region" description="Helical" evidence="12">
    <location>
        <begin position="320"/>
        <end position="337"/>
    </location>
</feature>
<evidence type="ECO:0000256" key="6">
    <source>
        <dbReference type="ARBA" id="ARBA00022840"/>
    </source>
</evidence>
<evidence type="ECO:0000256" key="12">
    <source>
        <dbReference type="SAM" id="Phobius"/>
    </source>
</evidence>
<dbReference type="InterPro" id="IPR003439">
    <property type="entry name" value="ABC_transporter-like_ATP-bd"/>
</dbReference>
<proteinExistence type="inferred from homology"/>
<keyword evidence="10 12" id="KW-0472">Membrane</keyword>
<dbReference type="PANTHER" id="PTHR43394">
    <property type="entry name" value="ATP-DEPENDENT PERMEASE MDL1, MITOCHONDRIAL"/>
    <property type="match status" value="1"/>
</dbReference>
<evidence type="ECO:0000256" key="3">
    <source>
        <dbReference type="ARBA" id="ARBA00022692"/>
    </source>
</evidence>
<evidence type="ECO:0000256" key="2">
    <source>
        <dbReference type="ARBA" id="ARBA00005580"/>
    </source>
</evidence>
<dbReference type="GO" id="GO:0090374">
    <property type="term" value="P:oligopeptide export from mitochondrion"/>
    <property type="evidence" value="ECO:0007669"/>
    <property type="project" value="TreeGrafter"/>
</dbReference>
<comment type="subcellular location">
    <subcellularLocation>
        <location evidence="1">Membrane</location>
        <topology evidence="1">Multi-pass membrane protein</topology>
    </subcellularLocation>
</comment>
<dbReference type="InterPro" id="IPR036640">
    <property type="entry name" value="ABC1_TM_sf"/>
</dbReference>
<feature type="domain" description="ABC transporter" evidence="13">
    <location>
        <begin position="527"/>
        <end position="773"/>
    </location>
</feature>
<feature type="transmembrane region" description="Helical" evidence="12">
    <location>
        <begin position="194"/>
        <end position="218"/>
    </location>
</feature>
<keyword evidence="16" id="KW-1185">Reference proteome</keyword>
<dbReference type="CDD" id="cd18573">
    <property type="entry name" value="ABC_6TM_ABCB10_like"/>
    <property type="match status" value="1"/>
</dbReference>
<dbReference type="GO" id="GO:0005524">
    <property type="term" value="F:ATP binding"/>
    <property type="evidence" value="ECO:0007669"/>
    <property type="project" value="UniProtKB-KW"/>
</dbReference>
<feature type="region of interest" description="Disordered" evidence="11">
    <location>
        <begin position="82"/>
        <end position="171"/>
    </location>
</feature>
<dbReference type="FunFam" id="3.40.50.300:FF:000218">
    <property type="entry name" value="Multidrug ABC transporter ATP-binding protein"/>
    <property type="match status" value="1"/>
</dbReference>
<evidence type="ECO:0000313" key="15">
    <source>
        <dbReference type="EMBL" id="OMH86204.1"/>
    </source>
</evidence>
<dbReference type="PROSITE" id="PS50929">
    <property type="entry name" value="ABC_TM1F"/>
    <property type="match status" value="1"/>
</dbReference>
<keyword evidence="3 12" id="KW-0812">Transmembrane</keyword>
<dbReference type="GO" id="GO:0005743">
    <property type="term" value="C:mitochondrial inner membrane"/>
    <property type="evidence" value="ECO:0007669"/>
    <property type="project" value="TreeGrafter"/>
</dbReference>
<feature type="transmembrane region" description="Helical" evidence="12">
    <location>
        <begin position="343"/>
        <end position="362"/>
    </location>
</feature>
<dbReference type="PROSITE" id="PS00211">
    <property type="entry name" value="ABC_TRANSPORTER_1"/>
    <property type="match status" value="1"/>
</dbReference>
<dbReference type="GO" id="GO:0015421">
    <property type="term" value="F:ABC-type oligopeptide transporter activity"/>
    <property type="evidence" value="ECO:0007669"/>
    <property type="project" value="TreeGrafter"/>
</dbReference>
<evidence type="ECO:0000256" key="11">
    <source>
        <dbReference type="SAM" id="MobiDB-lite"/>
    </source>
</evidence>
<dbReference type="InterPro" id="IPR003593">
    <property type="entry name" value="AAA+_ATPase"/>
</dbReference>
<keyword evidence="8 12" id="KW-1133">Transmembrane helix</keyword>
<keyword evidence="5" id="KW-0999">Mitochondrion inner membrane</keyword>
<dbReference type="Pfam" id="PF00005">
    <property type="entry name" value="ABC_tran"/>
    <property type="match status" value="1"/>
</dbReference>
<feature type="compositionally biased region" description="Low complexity" evidence="11">
    <location>
        <begin position="136"/>
        <end position="156"/>
    </location>
</feature>
<name>A0A1R1PZ38_ZANCU</name>
<feature type="domain" description="ABC transmembrane type-1" evidence="14">
    <location>
        <begin position="198"/>
        <end position="484"/>
    </location>
</feature>
<protein>
    <submittedName>
        <fullName evidence="15">ATP-binding cassette sub-family B member 10, mitochondrial</fullName>
    </submittedName>
</protein>
<reference evidence="16" key="1">
    <citation type="submission" date="2017-01" db="EMBL/GenBank/DDBJ databases">
        <authorList>
            <person name="Wang Y."/>
            <person name="White M."/>
            <person name="Kvist S."/>
            <person name="Moncalvo J.-M."/>
        </authorList>
    </citation>
    <scope>NUCLEOTIDE SEQUENCE [LARGE SCALE GENOMIC DNA]</scope>
    <source>
        <strain evidence="16">COL-18-3</strain>
    </source>
</reference>
<dbReference type="SUPFAM" id="SSF52540">
    <property type="entry name" value="P-loop containing nucleoside triphosphate hydrolases"/>
    <property type="match status" value="1"/>
</dbReference>
<evidence type="ECO:0000313" key="16">
    <source>
        <dbReference type="Proteomes" id="UP000188320"/>
    </source>
</evidence>
<keyword evidence="9" id="KW-0496">Mitochondrion</keyword>
<sequence length="776" mass="84233">MISWFTKSKKNNQNLGGAGGANYQTGSRRKIELNSSTIINIRDEQVQRIVGEDKGEDELAPLISGFKVFRNEYNQLESAKLGAQRRGYSSVATNNVADPDSVDAKNGKSRKSSEDTMATMASQDSEGMPNSTNKDAGAAGVTTTPPTTEAGTTSTSKKAEPKPGYSSDEEKELMKGLKSSTAWKRLLKLAKKEYRLLFGAVGLLFVSSSVTMSMPFFMGKVIDVVTKPEITIPFGLTLNEMFGVLASIFTVGAAANFGRVYLIRLAGEKLIARLRSKLYQSILKQDMTFFEINRTGDLVSRLTVDTTIVSKSISQNLSDGLRSVVSVTAGLSMMLYMSPKLTMVMMLAVIPVAGYAVIYGRFIKRLTQKTQEAMGGITKEAEERLSNIRVVQAFGREAEEAVSFKKAVDYVYQLGKKEAFASGLFYGGNGFTGNMCILMFLGVGGKMVLNNEISIGDLSSFLLYTAFVGSSLAGLSSFFSETMKGIGASSRLFYVLERNPKIDFNTDKGLKFGTDTPNGLGECKGHIEFKNVKFSYPSRPDSLVFDNLNIDIKPGSRVAIAGPSGRGKSTIISLLLRMYDLENGNGQILIDGIDLKQLNLNNWRSQVAIVPQEPVLFATTIRNNLLYSSPNATEQDLEHALAQANAASFVSKFPKGLDTFVGERGVSLSGGQKQRIAIARALLAKPSVLILDEATSALDSQSEKSVQKALDSLITSHDSADANKTIITIAHRATTLQKSDLIFVLGEDGGIVEIGSYDDLMQIENGFFKTLMSSHH</sequence>
<organism evidence="15 16">
    <name type="scientific">Zancudomyces culisetae</name>
    <name type="common">Gut fungus</name>
    <name type="synonym">Smittium culisetae</name>
    <dbReference type="NCBI Taxonomy" id="1213189"/>
    <lineage>
        <taxon>Eukaryota</taxon>
        <taxon>Fungi</taxon>
        <taxon>Fungi incertae sedis</taxon>
        <taxon>Zoopagomycota</taxon>
        <taxon>Kickxellomycotina</taxon>
        <taxon>Harpellomycetes</taxon>
        <taxon>Harpellales</taxon>
        <taxon>Legeriomycetaceae</taxon>
        <taxon>Zancudomyces</taxon>
    </lineage>
</organism>
<dbReference type="GO" id="GO:0016887">
    <property type="term" value="F:ATP hydrolysis activity"/>
    <property type="evidence" value="ECO:0007669"/>
    <property type="project" value="InterPro"/>
</dbReference>
<feature type="transmembrane region" description="Helical" evidence="12">
    <location>
        <begin position="423"/>
        <end position="441"/>
    </location>
</feature>
<dbReference type="InterPro" id="IPR027417">
    <property type="entry name" value="P-loop_NTPase"/>
</dbReference>
<dbReference type="AlphaFoldDB" id="A0A1R1PZ38"/>
<dbReference type="EMBL" id="LSSK01000010">
    <property type="protein sequence ID" value="OMH86204.1"/>
    <property type="molecule type" value="Genomic_DNA"/>
</dbReference>
<keyword evidence="6 15" id="KW-0067">ATP-binding</keyword>
<dbReference type="PANTHER" id="PTHR43394:SF1">
    <property type="entry name" value="ATP-BINDING CASSETTE SUB-FAMILY B MEMBER 10, MITOCHONDRIAL"/>
    <property type="match status" value="1"/>
</dbReference>
<dbReference type="SUPFAM" id="SSF90123">
    <property type="entry name" value="ABC transporter transmembrane region"/>
    <property type="match status" value="1"/>
</dbReference>
<dbReference type="Proteomes" id="UP000188320">
    <property type="component" value="Unassembled WGS sequence"/>
</dbReference>
<dbReference type="PROSITE" id="PS50893">
    <property type="entry name" value="ABC_TRANSPORTER_2"/>
    <property type="match status" value="1"/>
</dbReference>
<gene>
    <name evidence="15" type="ORF">AX774_g231</name>
</gene>
<keyword evidence="4" id="KW-0547">Nucleotide-binding</keyword>
<dbReference type="SMART" id="SM00382">
    <property type="entry name" value="AAA"/>
    <property type="match status" value="1"/>
</dbReference>
<feature type="transmembrane region" description="Helical" evidence="12">
    <location>
        <begin position="461"/>
        <end position="479"/>
    </location>
</feature>
<evidence type="ECO:0000259" key="14">
    <source>
        <dbReference type="PROSITE" id="PS50929"/>
    </source>
</evidence>
<dbReference type="FunFam" id="1.20.1560.10:FF:000048">
    <property type="entry name" value="ATP-binding cassette sub-family B member 10, mitochondrial"/>
    <property type="match status" value="1"/>
</dbReference>
<comment type="similarity">
    <text evidence="2">Belongs to the ABC transporter superfamily. ABCB family. Mitochondrial peptide exporter (TC 3.A.1.212) subfamily.</text>
</comment>
<evidence type="ECO:0000256" key="8">
    <source>
        <dbReference type="ARBA" id="ARBA00022989"/>
    </source>
</evidence>
<dbReference type="InterPro" id="IPR039421">
    <property type="entry name" value="Type_1_exporter"/>
</dbReference>
<evidence type="ECO:0000259" key="13">
    <source>
        <dbReference type="PROSITE" id="PS50893"/>
    </source>
</evidence>
<feature type="compositionally biased region" description="Basic and acidic residues" evidence="11">
    <location>
        <begin position="102"/>
        <end position="114"/>
    </location>
</feature>
<evidence type="ECO:0000256" key="10">
    <source>
        <dbReference type="ARBA" id="ARBA00023136"/>
    </source>
</evidence>
<evidence type="ECO:0000256" key="4">
    <source>
        <dbReference type="ARBA" id="ARBA00022741"/>
    </source>
</evidence>
<feature type="transmembrane region" description="Helical" evidence="12">
    <location>
        <begin position="241"/>
        <end position="262"/>
    </location>
</feature>
<comment type="caution">
    <text evidence="15">The sequence shown here is derived from an EMBL/GenBank/DDBJ whole genome shotgun (WGS) entry which is preliminary data.</text>
</comment>
<evidence type="ECO:0000256" key="5">
    <source>
        <dbReference type="ARBA" id="ARBA00022792"/>
    </source>
</evidence>
<feature type="compositionally biased region" description="Polar residues" evidence="11">
    <location>
        <begin position="115"/>
        <end position="134"/>
    </location>
</feature>